<protein>
    <recommendedName>
        <fullName evidence="6">Vacuolar protein sorting-associated protein 13 VPS13 adaptor binding domain-containing protein</fullName>
    </recommendedName>
</protein>
<reference evidence="4 5" key="3">
    <citation type="journal article" date="2010" name="BMC Genomics">
        <title>Transcriptome sequencing and comparative analysis of cucumber flowers with different sex types.</title>
        <authorList>
            <person name="Guo S."/>
            <person name="Zheng Y."/>
            <person name="Joung J.G."/>
            <person name="Liu S."/>
            <person name="Zhang Z."/>
            <person name="Crasta O.R."/>
            <person name="Sobral B.W."/>
            <person name="Xu Y."/>
            <person name="Huang S."/>
            <person name="Fei Z."/>
        </authorList>
    </citation>
    <scope>NUCLEOTIDE SEQUENCE [LARGE SCALE GENOMIC DNA]</scope>
    <source>
        <strain evidence="5">cv. 9930</strain>
    </source>
</reference>
<evidence type="ECO:0000313" key="4">
    <source>
        <dbReference type="EMBL" id="KGN57194.1"/>
    </source>
</evidence>
<dbReference type="EMBL" id="CM002924">
    <property type="protein sequence ID" value="KGN57194.1"/>
    <property type="molecule type" value="Genomic_DNA"/>
</dbReference>
<gene>
    <name evidence="4" type="ORF">Csa_3G171020</name>
</gene>
<dbReference type="PANTHER" id="PTHR16166:SF93">
    <property type="entry name" value="INTERMEMBRANE LIPID TRANSFER PROTEIN VPS13"/>
    <property type="match status" value="1"/>
</dbReference>
<dbReference type="Gramene" id="KGN57194">
    <property type="protein sequence ID" value="KGN57194"/>
    <property type="gene ID" value="Csa_3G171020"/>
</dbReference>
<accession>A0A0A0L850</accession>
<comment type="similarity">
    <text evidence="1">Belongs to the VPS13 family.</text>
</comment>
<dbReference type="InterPro" id="IPR056748">
    <property type="entry name" value="VPS13-like_C"/>
</dbReference>
<dbReference type="STRING" id="3659.A0A0A0L850"/>
<reference evidence="4 5" key="4">
    <citation type="journal article" date="2011" name="BMC Genomics">
        <title>RNA-Seq improves annotation of protein-coding genes in the cucumber genome.</title>
        <authorList>
            <person name="Li Z."/>
            <person name="Zhang Z."/>
            <person name="Yan P."/>
            <person name="Huang S."/>
            <person name="Fei Z."/>
            <person name="Lin K."/>
        </authorList>
    </citation>
    <scope>NUCLEOTIDE SEQUENCE [LARGE SCALE GENOMIC DNA]</scope>
    <source>
        <strain evidence="5">cv. 9930</strain>
    </source>
</reference>
<dbReference type="Pfam" id="PF25037">
    <property type="entry name" value="VPS13_C"/>
    <property type="match status" value="1"/>
</dbReference>
<keyword evidence="5" id="KW-1185">Reference proteome</keyword>
<dbReference type="OMA" id="FRENICM"/>
<dbReference type="Proteomes" id="UP000029981">
    <property type="component" value="Chromosome 3"/>
</dbReference>
<evidence type="ECO:0000256" key="1">
    <source>
        <dbReference type="ARBA" id="ARBA00006545"/>
    </source>
</evidence>
<reference evidence="4 5" key="1">
    <citation type="journal article" date="2009" name="Nat. Genet.">
        <title>The genome of the cucumber, Cucumis sativus L.</title>
        <authorList>
            <person name="Huang S."/>
            <person name="Li R."/>
            <person name="Zhang Z."/>
            <person name="Li L."/>
            <person name="Gu X."/>
            <person name="Fan W."/>
            <person name="Lucas W.J."/>
            <person name="Wang X."/>
            <person name="Xie B."/>
            <person name="Ni P."/>
            <person name="Ren Y."/>
            <person name="Zhu H."/>
            <person name="Li J."/>
            <person name="Lin K."/>
            <person name="Jin W."/>
            <person name="Fei Z."/>
            <person name="Li G."/>
            <person name="Staub J."/>
            <person name="Kilian A."/>
            <person name="van der Vossen E.A."/>
            <person name="Wu Y."/>
            <person name="Guo J."/>
            <person name="He J."/>
            <person name="Jia Z."/>
            <person name="Ren Y."/>
            <person name="Tian G."/>
            <person name="Lu Y."/>
            <person name="Ruan J."/>
            <person name="Qian W."/>
            <person name="Wang M."/>
            <person name="Huang Q."/>
            <person name="Li B."/>
            <person name="Xuan Z."/>
            <person name="Cao J."/>
            <person name="Asan"/>
            <person name="Wu Z."/>
            <person name="Zhang J."/>
            <person name="Cai Q."/>
            <person name="Bai Y."/>
            <person name="Zhao B."/>
            <person name="Han Y."/>
            <person name="Li Y."/>
            <person name="Li X."/>
            <person name="Wang S."/>
            <person name="Shi Q."/>
            <person name="Liu S."/>
            <person name="Cho W.K."/>
            <person name="Kim J.Y."/>
            <person name="Xu Y."/>
            <person name="Heller-Uszynska K."/>
            <person name="Miao H."/>
            <person name="Cheng Z."/>
            <person name="Zhang S."/>
            <person name="Wu J."/>
            <person name="Yang Y."/>
            <person name="Kang H."/>
            <person name="Li M."/>
            <person name="Liang H."/>
            <person name="Ren X."/>
            <person name="Shi Z."/>
            <person name="Wen M."/>
            <person name="Jian M."/>
            <person name="Yang H."/>
            <person name="Zhang G."/>
            <person name="Yang Z."/>
            <person name="Chen R."/>
            <person name="Liu S."/>
            <person name="Li J."/>
            <person name="Ma L."/>
            <person name="Liu H."/>
            <person name="Zhou Y."/>
            <person name="Zhao J."/>
            <person name="Fang X."/>
            <person name="Li G."/>
            <person name="Fang L."/>
            <person name="Li Y."/>
            <person name="Liu D."/>
            <person name="Zheng H."/>
            <person name="Zhang Y."/>
            <person name="Qin N."/>
            <person name="Li Z."/>
            <person name="Yang G."/>
            <person name="Yang S."/>
            <person name="Bolund L."/>
            <person name="Kristiansen K."/>
            <person name="Zheng H."/>
            <person name="Li S."/>
            <person name="Zhang X."/>
            <person name="Yang H."/>
            <person name="Wang J."/>
            <person name="Sun R."/>
            <person name="Zhang B."/>
            <person name="Jiang S."/>
            <person name="Wang J."/>
            <person name="Du Y."/>
            <person name="Li S."/>
        </authorList>
    </citation>
    <scope>NUCLEOTIDE SEQUENCE [LARGE SCALE GENOMIC DNA]</scope>
    <source>
        <strain evidence="5">cv. 9930</strain>
    </source>
</reference>
<dbReference type="AlphaFoldDB" id="A0A0A0L850"/>
<name>A0A0A0L850_CUCSA</name>
<organism evidence="4 5">
    <name type="scientific">Cucumis sativus</name>
    <name type="common">Cucumber</name>
    <dbReference type="NCBI Taxonomy" id="3659"/>
    <lineage>
        <taxon>Eukaryota</taxon>
        <taxon>Viridiplantae</taxon>
        <taxon>Streptophyta</taxon>
        <taxon>Embryophyta</taxon>
        <taxon>Tracheophyta</taxon>
        <taxon>Spermatophyta</taxon>
        <taxon>Magnoliopsida</taxon>
        <taxon>eudicotyledons</taxon>
        <taxon>Gunneridae</taxon>
        <taxon>Pentapetalae</taxon>
        <taxon>rosids</taxon>
        <taxon>fabids</taxon>
        <taxon>Cucurbitales</taxon>
        <taxon>Cucurbitaceae</taxon>
        <taxon>Benincaseae</taxon>
        <taxon>Cucumis</taxon>
    </lineage>
</organism>
<feature type="domain" description="Vacuolar protein sorting-associated protein 13 VPS13 adaptor binding" evidence="2">
    <location>
        <begin position="79"/>
        <end position="213"/>
    </location>
</feature>
<proteinExistence type="inferred from homology"/>
<dbReference type="InterPro" id="IPR026847">
    <property type="entry name" value="VPS13"/>
</dbReference>
<dbReference type="PANTHER" id="PTHR16166">
    <property type="entry name" value="VACUOLAR PROTEIN SORTING-ASSOCIATED PROTEIN VPS13"/>
    <property type="match status" value="1"/>
</dbReference>
<evidence type="ECO:0000313" key="5">
    <source>
        <dbReference type="Proteomes" id="UP000029981"/>
    </source>
</evidence>
<reference evidence="4 5" key="2">
    <citation type="journal article" date="2009" name="PLoS ONE">
        <title>An integrated genetic and cytogenetic map of the cucumber genome.</title>
        <authorList>
            <person name="Ren Y."/>
            <person name="Zhang Z."/>
            <person name="Liu J."/>
            <person name="Staub J.E."/>
            <person name="Han Y."/>
            <person name="Cheng Z."/>
            <person name="Li X."/>
            <person name="Lu J."/>
            <person name="Miao H."/>
            <person name="Kang H."/>
            <person name="Xie B."/>
            <person name="Gu X."/>
            <person name="Wang X."/>
            <person name="Du Y."/>
            <person name="Jin W."/>
            <person name="Huang S."/>
        </authorList>
    </citation>
    <scope>NUCLEOTIDE SEQUENCE [LARGE SCALE GENOMIC DNA]</scope>
    <source>
        <strain evidence="5">cv. 9930</strain>
    </source>
</reference>
<sequence>MLSPQDYVGRSGGVAFTSQKDTHVSPRVGISIAMRNSDIYSAGISLLELENKERVDVKAFSSDGSYYKLSTLLSMTSDRTKVVRFQPHTLFINRLGCSLCLQQCDSQLSTWFHPSDPPKPFGWQSYAKVELLKLRVEGYKWSTPFSIHNEGMMRISLKKDGGNDPLQLRVEVRGGAKCSRYEVIFRPNTSSGPYRIENRSVFLPMRFRQADGTNDSWKLLLPNTAVSFLWEDLGRRHLLELLIDGSDSSKTDKYDIDEISDQQLVSATGGPSKALRVTVVKEEKINVVLIRDWMPENEPGRYLVGRHMSPLSNPPRIDFFSSESASISNCEYHIIMELAELGISLVDHTPEEILYLSVQNLLLAYSTGLDSGISRLKLRMSGIQIDNQLPLTPMPVLFRPQRIGDETDYILKFSMTMQSNGLMDLCIYPYIGFHGPESYAFSINIHEPIIWRLHEMIQLVNLSRLHDTGSTAVSVDPVIQIRVLHISEVRFRLSMAMSPSQRPRGVLGFWSSLMTALGNTENMPIRINQRFRENICMRQSLMVTNAISSIRKDLLSQPLQLLSGVDILGNASSALGHMSKGVAALSMDKKFIQSRQRQENKGVEDLGDVIREGGGALAKGLFRGVTGILTKPLEGAKTSGVEGFVQGVGKGIIGAAAQPVSGVLDLLSKTTEGANAVRMKIASAITSDEQLLRRRLPRVIGGDNLLRPYDNYKAQGQVILQLAESGSFFGQVDLFKVRGKFALSDAYEDHFLLPKGKILVVTHRRVMLMQQPSTIIAQRKFSPAKDPCSVLWDVLWGDLVTMEFSHGKKDHPKSPPSRLILYLQARPTELKEHVYVVKCSRGTDQALRVYSSIERAMNTYGQNQSKEMMLMRVRKPYSPIADGAIGDYIPKEGTVDWSPQQVPASVPFTITSAFGSSSY</sequence>
<dbReference type="Pfam" id="PF25036">
    <property type="entry name" value="VPS13_VAB"/>
    <property type="match status" value="1"/>
</dbReference>
<evidence type="ECO:0000259" key="2">
    <source>
        <dbReference type="Pfam" id="PF25036"/>
    </source>
</evidence>
<evidence type="ECO:0000259" key="3">
    <source>
        <dbReference type="Pfam" id="PF25037"/>
    </source>
</evidence>
<feature type="domain" description="Intermembrane lipid transfer protein VPS13-like C-terminal" evidence="3">
    <location>
        <begin position="695"/>
        <end position="802"/>
    </location>
</feature>
<evidence type="ECO:0008006" key="6">
    <source>
        <dbReference type="Google" id="ProtNLM"/>
    </source>
</evidence>
<dbReference type="InterPro" id="IPR009543">
    <property type="entry name" value="VPS13_VAB"/>
</dbReference>